<keyword evidence="6" id="KW-0067">ATP-binding</keyword>
<dbReference type="GO" id="GO:0007234">
    <property type="term" value="P:osmosensory signaling via phosphorelay pathway"/>
    <property type="evidence" value="ECO:0007669"/>
    <property type="project" value="TreeGrafter"/>
</dbReference>
<keyword evidence="10" id="KW-1185">Reference proteome</keyword>
<dbReference type="PANTHER" id="PTHR42878:SF7">
    <property type="entry name" value="SENSOR HISTIDINE KINASE GLRK"/>
    <property type="match status" value="1"/>
</dbReference>
<keyword evidence="3" id="KW-0808">Transferase</keyword>
<comment type="catalytic activity">
    <reaction evidence="1">
        <text>ATP + protein L-histidine = ADP + protein N-phospho-L-histidine.</text>
        <dbReference type="EC" id="2.7.13.3"/>
    </reaction>
</comment>
<protein>
    <recommendedName>
        <fullName evidence="2">histidine kinase</fullName>
        <ecNumber evidence="2">2.7.13.3</ecNumber>
    </recommendedName>
</protein>
<proteinExistence type="predicted"/>
<gene>
    <name evidence="9" type="ORF">DSM107010_00820</name>
</gene>
<evidence type="ECO:0000256" key="7">
    <source>
        <dbReference type="ARBA" id="ARBA00023012"/>
    </source>
</evidence>
<dbReference type="InterPro" id="IPR005467">
    <property type="entry name" value="His_kinase_dom"/>
</dbReference>
<name>A0AB37USY5_9CYAN</name>
<comment type="caution">
    <text evidence="9">The sequence shown here is derived from an EMBL/GenBank/DDBJ whole genome shotgun (WGS) entry which is preliminary data.</text>
</comment>
<keyword evidence="5" id="KW-0418">Kinase</keyword>
<dbReference type="SUPFAM" id="SSF55874">
    <property type="entry name" value="ATPase domain of HSP90 chaperone/DNA topoisomerase II/histidine kinase"/>
    <property type="match status" value="1"/>
</dbReference>
<organism evidence="9 10">
    <name type="scientific">Chroococcidiopsis cubana SAG 39.79</name>
    <dbReference type="NCBI Taxonomy" id="388085"/>
    <lineage>
        <taxon>Bacteria</taxon>
        <taxon>Bacillati</taxon>
        <taxon>Cyanobacteriota</taxon>
        <taxon>Cyanophyceae</taxon>
        <taxon>Chroococcidiopsidales</taxon>
        <taxon>Chroococcidiopsidaceae</taxon>
        <taxon>Chroococcidiopsis</taxon>
    </lineage>
</organism>
<dbReference type="EC" id="2.7.13.3" evidence="2"/>
<evidence type="ECO:0000256" key="6">
    <source>
        <dbReference type="ARBA" id="ARBA00022840"/>
    </source>
</evidence>
<evidence type="ECO:0000256" key="1">
    <source>
        <dbReference type="ARBA" id="ARBA00000085"/>
    </source>
</evidence>
<evidence type="ECO:0000313" key="10">
    <source>
        <dbReference type="Proteomes" id="UP000282574"/>
    </source>
</evidence>
<dbReference type="InterPro" id="IPR003594">
    <property type="entry name" value="HATPase_dom"/>
</dbReference>
<dbReference type="SMART" id="SM00387">
    <property type="entry name" value="HATPase_c"/>
    <property type="match status" value="1"/>
</dbReference>
<dbReference type="Pfam" id="PF02518">
    <property type="entry name" value="HATPase_c"/>
    <property type="match status" value="1"/>
</dbReference>
<dbReference type="InterPro" id="IPR050351">
    <property type="entry name" value="BphY/WalK/GraS-like"/>
</dbReference>
<dbReference type="PROSITE" id="PS50109">
    <property type="entry name" value="HIS_KIN"/>
    <property type="match status" value="1"/>
</dbReference>
<dbReference type="GO" id="GO:0004673">
    <property type="term" value="F:protein histidine kinase activity"/>
    <property type="evidence" value="ECO:0007669"/>
    <property type="project" value="UniProtKB-EC"/>
</dbReference>
<dbReference type="RefSeq" id="WP_106165843.1">
    <property type="nucleotide sequence ID" value="NZ_JAVKZF010000005.1"/>
</dbReference>
<keyword evidence="7" id="KW-0902">Two-component regulatory system</keyword>
<dbReference type="InterPro" id="IPR036890">
    <property type="entry name" value="HATPase_C_sf"/>
</dbReference>
<evidence type="ECO:0000256" key="2">
    <source>
        <dbReference type="ARBA" id="ARBA00012438"/>
    </source>
</evidence>
<dbReference type="AlphaFoldDB" id="A0AB37USY5"/>
<evidence type="ECO:0000256" key="4">
    <source>
        <dbReference type="ARBA" id="ARBA00022741"/>
    </source>
</evidence>
<dbReference type="Proteomes" id="UP000282574">
    <property type="component" value="Unassembled WGS sequence"/>
</dbReference>
<sequence>MENIALFRGEDSSDELADILSKDYNVVEFDTVYKFLYLCRHSFVGLLVIDSSFEEDICLVISTLRKLFTERIPILLVCHPQELKAINPTQSDIDSFVLYPVNRAELKLRIDLLFRFSHFVQDKLQDIRHRDEFFGRIGHDMSNPLVAVNRVLKHLNQGLYGCSLADISSVVDSVIENNNALLKFLGSMSSQAYLSALECDYQKVELVDIKEVMTTVAKQTQPLAQTKELELKVEFATEFVSGTRIWAEPTLIWRMAFNLVHNAIKYTNRGCILLSLYNLERDLVLHVEDTGVGIGEEQLRFLVEPVVSIGRQGLRMGLRAIDSIAQVHQANLQVACALSGGTVFCIPFRQNSDCSYGIEKYLMQDHSY</sequence>
<dbReference type="GO" id="GO:0030295">
    <property type="term" value="F:protein kinase activator activity"/>
    <property type="evidence" value="ECO:0007669"/>
    <property type="project" value="TreeGrafter"/>
</dbReference>
<evidence type="ECO:0000313" key="9">
    <source>
        <dbReference type="EMBL" id="RUT14536.1"/>
    </source>
</evidence>
<feature type="domain" description="Histidine kinase" evidence="8">
    <location>
        <begin position="136"/>
        <end position="352"/>
    </location>
</feature>
<dbReference type="GO" id="GO:0000156">
    <property type="term" value="F:phosphorelay response regulator activity"/>
    <property type="evidence" value="ECO:0007669"/>
    <property type="project" value="TreeGrafter"/>
</dbReference>
<reference evidence="9 10" key="1">
    <citation type="journal article" date="2019" name="Genome Biol. Evol.">
        <title>Day and night: Metabolic profiles and evolutionary relationships of six axenic non-marine cyanobacteria.</title>
        <authorList>
            <person name="Will S.E."/>
            <person name="Henke P."/>
            <person name="Boedeker C."/>
            <person name="Huang S."/>
            <person name="Brinkmann H."/>
            <person name="Rohde M."/>
            <person name="Jarek M."/>
            <person name="Friedl T."/>
            <person name="Seufert S."/>
            <person name="Schumacher M."/>
            <person name="Overmann J."/>
            <person name="Neumann-Schaal M."/>
            <person name="Petersen J."/>
        </authorList>
    </citation>
    <scope>NUCLEOTIDE SEQUENCE [LARGE SCALE GENOMIC DNA]</scope>
    <source>
        <strain evidence="9 10">SAG 39.79</strain>
    </source>
</reference>
<evidence type="ECO:0000259" key="8">
    <source>
        <dbReference type="PROSITE" id="PS50109"/>
    </source>
</evidence>
<accession>A0AB37USY5</accession>
<dbReference type="Gene3D" id="3.30.565.10">
    <property type="entry name" value="Histidine kinase-like ATPase, C-terminal domain"/>
    <property type="match status" value="1"/>
</dbReference>
<dbReference type="PANTHER" id="PTHR42878">
    <property type="entry name" value="TWO-COMPONENT HISTIDINE KINASE"/>
    <property type="match status" value="1"/>
</dbReference>
<evidence type="ECO:0000256" key="5">
    <source>
        <dbReference type="ARBA" id="ARBA00022777"/>
    </source>
</evidence>
<dbReference type="EMBL" id="RSCK01000001">
    <property type="protein sequence ID" value="RUT14536.1"/>
    <property type="molecule type" value="Genomic_DNA"/>
</dbReference>
<evidence type="ECO:0000256" key="3">
    <source>
        <dbReference type="ARBA" id="ARBA00022679"/>
    </source>
</evidence>
<keyword evidence="4" id="KW-0547">Nucleotide-binding</keyword>
<dbReference type="GO" id="GO:0005524">
    <property type="term" value="F:ATP binding"/>
    <property type="evidence" value="ECO:0007669"/>
    <property type="project" value="UniProtKB-KW"/>
</dbReference>